<keyword evidence="1" id="KW-0238">DNA-binding</keyword>
<dbReference type="InterPro" id="IPR016032">
    <property type="entry name" value="Sig_transdc_resp-reg_C-effctor"/>
</dbReference>
<dbReference type="Pfam" id="PF00196">
    <property type="entry name" value="GerE"/>
    <property type="match status" value="1"/>
</dbReference>
<dbReference type="Proteomes" id="UP001139290">
    <property type="component" value="Unassembled WGS sequence"/>
</dbReference>
<dbReference type="SUPFAM" id="SSF46894">
    <property type="entry name" value="C-terminal effector domain of the bipartite response regulators"/>
    <property type="match status" value="1"/>
</dbReference>
<dbReference type="RefSeq" id="WP_252839119.1">
    <property type="nucleotide sequence ID" value="NZ_JAJJVQ010000020.1"/>
</dbReference>
<comment type="caution">
    <text evidence="3">The sequence shown here is derived from an EMBL/GenBank/DDBJ whole genome shotgun (WGS) entry which is preliminary data.</text>
</comment>
<evidence type="ECO:0000313" key="4">
    <source>
        <dbReference type="Proteomes" id="UP001139290"/>
    </source>
</evidence>
<evidence type="ECO:0000313" key="3">
    <source>
        <dbReference type="EMBL" id="MCO5784598.1"/>
    </source>
</evidence>
<evidence type="ECO:0000256" key="1">
    <source>
        <dbReference type="ARBA" id="ARBA00023125"/>
    </source>
</evidence>
<dbReference type="InterPro" id="IPR000792">
    <property type="entry name" value="Tscrpt_reg_LuxR_C"/>
</dbReference>
<accession>A0ABT1BFH1</accession>
<dbReference type="EMBL" id="JAJJVQ010000020">
    <property type="protein sequence ID" value="MCO5784598.1"/>
    <property type="molecule type" value="Genomic_DNA"/>
</dbReference>
<keyword evidence="4" id="KW-1185">Reference proteome</keyword>
<gene>
    <name evidence="3" type="ORF">LOD26_25385</name>
</gene>
<organism evidence="3 4">
    <name type="scientific">Citrobacter meridianamericanus</name>
    <dbReference type="NCBI Taxonomy" id="2894201"/>
    <lineage>
        <taxon>Bacteria</taxon>
        <taxon>Pseudomonadati</taxon>
        <taxon>Pseudomonadota</taxon>
        <taxon>Gammaproteobacteria</taxon>
        <taxon>Enterobacterales</taxon>
        <taxon>Enterobacteriaceae</taxon>
        <taxon>Citrobacter</taxon>
    </lineage>
</organism>
<evidence type="ECO:0000259" key="2">
    <source>
        <dbReference type="Pfam" id="PF00196"/>
    </source>
</evidence>
<dbReference type="Gene3D" id="3.40.50.2300">
    <property type="match status" value="1"/>
</dbReference>
<feature type="domain" description="HTH luxR-type" evidence="2">
    <location>
        <begin position="156"/>
        <end position="196"/>
    </location>
</feature>
<proteinExistence type="predicted"/>
<protein>
    <submittedName>
        <fullName evidence="3">LuxR C-terminal-related transcriptional regulator</fullName>
    </submittedName>
</protein>
<name>A0ABT1BFH1_9ENTR</name>
<sequence length="242" mass="26629">MRDDHFSFDRVLVMDRYPLTGLGLCALAEGVAGRTCSEHVTTLRALYLACQRYEGERLLLITELISNTESLREGLELLRELGPQIRAGLYRVVVCTDLADPLLLKVIANEMPTVVVLRSEALSVLQDAIRLAGTPWPEMLLSPAVAQGLALARGHKLTPRELEWLVTQADGLDLKASAKAMKVSYKTVSVWRRNIALTIGSAGKGAFNQRLAKVRRSVTGELILTGRATLSGNMDDHPEERL</sequence>
<reference evidence="3" key="1">
    <citation type="submission" date="2021-11" db="EMBL/GenBank/DDBJ databases">
        <title>Citrobacter meridianamericanus sp. nov. isolated from soil.</title>
        <authorList>
            <person name="Furlan J.P.R."/>
            <person name="Stehling E.G."/>
        </authorList>
    </citation>
    <scope>NUCLEOTIDE SEQUENCE</scope>
    <source>
        <strain evidence="3">BR102</strain>
    </source>
</reference>